<protein>
    <submittedName>
        <fullName evidence="2">Uncharacterized protein</fullName>
    </submittedName>
</protein>
<dbReference type="AlphaFoldDB" id="A0A3S4Y011"/>
<keyword evidence="3" id="KW-1185">Reference proteome</keyword>
<feature type="transmembrane region" description="Helical" evidence="1">
    <location>
        <begin position="48"/>
        <end position="69"/>
    </location>
</feature>
<dbReference type="GeneID" id="64407897"/>
<feature type="transmembrane region" description="Helical" evidence="1">
    <location>
        <begin position="20"/>
        <end position="42"/>
    </location>
</feature>
<keyword evidence="1" id="KW-0472">Membrane</keyword>
<evidence type="ECO:0000313" key="3">
    <source>
        <dbReference type="Proteomes" id="UP000273044"/>
    </source>
</evidence>
<proteinExistence type="predicted"/>
<sequence>MGEPDNTMVMVRRKVSSLAVALHGIKGHAVLLVLCGVLIAAVMPQSPALPGLWPGWLGSLLAAAALLCVSRNQPRIDDREVDLILAVTALGAGIWMLRQWPTSDNPVAVTVAWLLCLAACVLVLSGTRAAMWVWPAALPALGWLLPRPGHLVAMAVALAAWGIGVFVAVTRRGWAPHDQLARIPAARHVAVGVLLVLVAVSSRIGVMS</sequence>
<feature type="transmembrane region" description="Helical" evidence="1">
    <location>
        <begin position="106"/>
        <end position="124"/>
    </location>
</feature>
<feature type="transmembrane region" description="Helical" evidence="1">
    <location>
        <begin position="81"/>
        <end position="100"/>
    </location>
</feature>
<keyword evidence="1" id="KW-0812">Transmembrane</keyword>
<feature type="transmembrane region" description="Helical" evidence="1">
    <location>
        <begin position="189"/>
        <end position="206"/>
    </location>
</feature>
<dbReference type="RefSeq" id="WP_061788016.1">
    <property type="nucleotide sequence ID" value="NZ_LR134406.1"/>
</dbReference>
<evidence type="ECO:0000313" key="2">
    <source>
        <dbReference type="EMBL" id="VEH71151.1"/>
    </source>
</evidence>
<dbReference type="EMBL" id="LR134406">
    <property type="protein sequence ID" value="VEH71151.1"/>
    <property type="molecule type" value="Genomic_DNA"/>
</dbReference>
<reference evidence="2 3" key="1">
    <citation type="submission" date="2018-12" db="EMBL/GenBank/DDBJ databases">
        <authorList>
            <consortium name="Pathogen Informatics"/>
        </authorList>
    </citation>
    <scope>NUCLEOTIDE SEQUENCE [LARGE SCALE GENOMIC DNA]</scope>
    <source>
        <strain evidence="2 3">NCTC12967</strain>
    </source>
</reference>
<gene>
    <name evidence="2" type="ORF">NCTC12967_02464</name>
</gene>
<accession>A0A3S4Y011</accession>
<organism evidence="2 3">
    <name type="scientific">Arachnia propionica</name>
    <dbReference type="NCBI Taxonomy" id="1750"/>
    <lineage>
        <taxon>Bacteria</taxon>
        <taxon>Bacillati</taxon>
        <taxon>Actinomycetota</taxon>
        <taxon>Actinomycetes</taxon>
        <taxon>Propionibacteriales</taxon>
        <taxon>Propionibacteriaceae</taxon>
        <taxon>Arachnia</taxon>
    </lineage>
</organism>
<dbReference type="Proteomes" id="UP000273044">
    <property type="component" value="Chromosome"/>
</dbReference>
<feature type="transmembrane region" description="Helical" evidence="1">
    <location>
        <begin position="151"/>
        <end position="169"/>
    </location>
</feature>
<keyword evidence="1" id="KW-1133">Transmembrane helix</keyword>
<evidence type="ECO:0000256" key="1">
    <source>
        <dbReference type="SAM" id="Phobius"/>
    </source>
</evidence>
<name>A0A3S4Y011_9ACTN</name>